<keyword evidence="3" id="KW-1185">Reference proteome</keyword>
<gene>
    <name evidence="2" type="ORF">J2Z76_002482</name>
</gene>
<dbReference type="PROSITE" id="PS51257">
    <property type="entry name" value="PROKAR_LIPOPROTEIN"/>
    <property type="match status" value="1"/>
</dbReference>
<dbReference type="RefSeq" id="WP_209512340.1">
    <property type="nucleotide sequence ID" value="NZ_JAGGKS010000007.1"/>
</dbReference>
<protein>
    <recommendedName>
        <fullName evidence="1">GerMN domain-containing protein</fullName>
    </recommendedName>
</protein>
<sequence length="352" mass="39896">MKKLTIIFMIMIMFLTSCDNSKNNEPNLPPDEGPDDEIIESTELSIEDYFPFIENTKYEYTGEGNEYATYTVFTDYIKGDRIQTRSNNGGTEIVRVLENKSGQLKVLLDRAETYFREDFTNVKNNNGEILLKEPIKVGTSWNNDENTKISITNIDVDTTIPLGTFKALEVTTEGKDYTIIDYYAKDIGLIKTVNAGNGYEVSSTLSKIENDVPLIQNINLYYPNMEESVLNSAKIDISFKTNDDVKDIIENAIKNISTQNEVLTSNVKINKLYLGDDGIVHIDFSKELISEMNAGAYYESMILQSITNTLGMYYGIEKIYITVDSKPYESGHIQKNEGEPFTIDFENVKPVE</sequence>
<dbReference type="SMART" id="SM00909">
    <property type="entry name" value="Germane"/>
    <property type="match status" value="1"/>
</dbReference>
<comment type="caution">
    <text evidence="2">The sequence shown here is derived from an EMBL/GenBank/DDBJ whole genome shotgun (WGS) entry which is preliminary data.</text>
</comment>
<feature type="domain" description="GerMN" evidence="1">
    <location>
        <begin position="249"/>
        <end position="332"/>
    </location>
</feature>
<evidence type="ECO:0000259" key="1">
    <source>
        <dbReference type="SMART" id="SM00909"/>
    </source>
</evidence>
<proteinExistence type="predicted"/>
<name>A0ABS4GG00_9FIRM</name>
<reference evidence="2 3" key="1">
    <citation type="submission" date="2021-03" db="EMBL/GenBank/DDBJ databases">
        <title>Genomic Encyclopedia of Type Strains, Phase IV (KMG-IV): sequencing the most valuable type-strain genomes for metagenomic binning, comparative biology and taxonomic classification.</title>
        <authorList>
            <person name="Goeker M."/>
        </authorList>
    </citation>
    <scope>NUCLEOTIDE SEQUENCE [LARGE SCALE GENOMIC DNA]</scope>
    <source>
        <strain evidence="2 3">DSM 24004</strain>
    </source>
</reference>
<dbReference type="EMBL" id="JAGGKS010000007">
    <property type="protein sequence ID" value="MBP1926613.1"/>
    <property type="molecule type" value="Genomic_DNA"/>
</dbReference>
<dbReference type="InterPro" id="IPR019606">
    <property type="entry name" value="GerMN"/>
</dbReference>
<evidence type="ECO:0000313" key="2">
    <source>
        <dbReference type="EMBL" id="MBP1926613.1"/>
    </source>
</evidence>
<dbReference type="Pfam" id="PF10646">
    <property type="entry name" value="Germane"/>
    <property type="match status" value="1"/>
</dbReference>
<dbReference type="Proteomes" id="UP001519342">
    <property type="component" value="Unassembled WGS sequence"/>
</dbReference>
<accession>A0ABS4GG00</accession>
<evidence type="ECO:0000313" key="3">
    <source>
        <dbReference type="Proteomes" id="UP001519342"/>
    </source>
</evidence>
<organism evidence="2 3">
    <name type="scientific">Sedimentibacter acidaminivorans</name>
    <dbReference type="NCBI Taxonomy" id="913099"/>
    <lineage>
        <taxon>Bacteria</taxon>
        <taxon>Bacillati</taxon>
        <taxon>Bacillota</taxon>
        <taxon>Tissierellia</taxon>
        <taxon>Sedimentibacter</taxon>
    </lineage>
</organism>